<comment type="caution">
    <text evidence="1">The sequence shown here is derived from an EMBL/GenBank/DDBJ whole genome shotgun (WGS) entry which is preliminary data.</text>
</comment>
<reference evidence="2" key="1">
    <citation type="journal article" date="2019" name="Int. J. Syst. Evol. Microbiol.">
        <title>The Global Catalogue of Microorganisms (GCM) 10K type strain sequencing project: providing services to taxonomists for standard genome sequencing and annotation.</title>
        <authorList>
            <consortium name="The Broad Institute Genomics Platform"/>
            <consortium name="The Broad Institute Genome Sequencing Center for Infectious Disease"/>
            <person name="Wu L."/>
            <person name="Ma J."/>
        </authorList>
    </citation>
    <scope>NUCLEOTIDE SEQUENCE [LARGE SCALE GENOMIC DNA]</scope>
    <source>
        <strain evidence="2">KCTC 52239</strain>
    </source>
</reference>
<organism evidence="1 2">
    <name type="scientific">Paracoccus fontiphilus</name>
    <dbReference type="NCBI Taxonomy" id="1815556"/>
    <lineage>
        <taxon>Bacteria</taxon>
        <taxon>Pseudomonadati</taxon>
        <taxon>Pseudomonadota</taxon>
        <taxon>Alphaproteobacteria</taxon>
        <taxon>Rhodobacterales</taxon>
        <taxon>Paracoccaceae</taxon>
        <taxon>Paracoccus</taxon>
    </lineage>
</organism>
<keyword evidence="2" id="KW-1185">Reference proteome</keyword>
<dbReference type="RefSeq" id="WP_377706661.1">
    <property type="nucleotide sequence ID" value="NZ_JBHRTE010000009.1"/>
</dbReference>
<evidence type="ECO:0000313" key="2">
    <source>
        <dbReference type="Proteomes" id="UP001595557"/>
    </source>
</evidence>
<sequence length="140" mass="15755">MIAALAANEANLPVLRRILAWIAGRGRVENAVVMQHDAIKLAIKAFGGEDEAYELAVLGPSAIASVRVLEDAAIEHDARWLPGWTMHKSDLTGRARFRKHDGELEIYTANRRPLERLLGVDLIYLNERRRALVMLQYKNT</sequence>
<dbReference type="Proteomes" id="UP001595557">
    <property type="component" value="Unassembled WGS sequence"/>
</dbReference>
<protein>
    <submittedName>
        <fullName evidence="1">Uncharacterized protein</fullName>
    </submittedName>
</protein>
<accession>A0ABV7I8F4</accession>
<gene>
    <name evidence="1" type="ORF">ACFOD7_02345</name>
</gene>
<proteinExistence type="predicted"/>
<evidence type="ECO:0000313" key="1">
    <source>
        <dbReference type="EMBL" id="MFC3166885.1"/>
    </source>
</evidence>
<dbReference type="EMBL" id="JBHRTE010000009">
    <property type="protein sequence ID" value="MFC3166885.1"/>
    <property type="molecule type" value="Genomic_DNA"/>
</dbReference>
<name>A0ABV7I8F4_9RHOB</name>